<dbReference type="CDD" id="cd12878">
    <property type="entry name" value="SPRY2_RyR"/>
    <property type="match status" value="1"/>
</dbReference>
<evidence type="ECO:0000259" key="7">
    <source>
        <dbReference type="PROSITE" id="PS50188"/>
    </source>
</evidence>
<keyword evidence="5" id="KW-0703">Sarcoplasmic reticulum</keyword>
<feature type="compositionally biased region" description="Basic and acidic residues" evidence="6">
    <location>
        <begin position="749"/>
        <end position="762"/>
    </location>
</feature>
<dbReference type="InterPro" id="IPR043136">
    <property type="entry name" value="B30.2/SPRY_sf"/>
</dbReference>
<dbReference type="InterPro" id="IPR000699">
    <property type="entry name" value="RIH_dom"/>
</dbReference>
<evidence type="ECO:0000256" key="3">
    <source>
        <dbReference type="ARBA" id="ARBA00022673"/>
    </source>
</evidence>
<keyword evidence="8" id="KW-1185">Reference proteome</keyword>
<feature type="domain" description="B30.2/SPRY" evidence="7">
    <location>
        <begin position="808"/>
        <end position="1023"/>
    </location>
</feature>
<dbReference type="Pfam" id="PF01365">
    <property type="entry name" value="RYDR_ITPR"/>
    <property type="match status" value="1"/>
</dbReference>
<evidence type="ECO:0000256" key="2">
    <source>
        <dbReference type="ARBA" id="ARBA00022568"/>
    </source>
</evidence>
<dbReference type="SUPFAM" id="SSF49899">
    <property type="entry name" value="Concanavalin A-like lectins/glucanases"/>
    <property type="match status" value="2"/>
</dbReference>
<dbReference type="Gene3D" id="6.20.350.10">
    <property type="match status" value="1"/>
</dbReference>
<dbReference type="InterPro" id="IPR001870">
    <property type="entry name" value="B30.2/SPRY"/>
</dbReference>
<keyword evidence="2" id="KW-0109">Calcium transport</keyword>
<dbReference type="PRINTS" id="PR00795">
    <property type="entry name" value="RYANODINER"/>
</dbReference>
<dbReference type="InterPro" id="IPR035764">
    <property type="entry name" value="SPRY2_RyR"/>
</dbReference>
<accession>A0A915DIR8</accession>
<dbReference type="PANTHER" id="PTHR46399:SF8">
    <property type="entry name" value="B30.2_SPRY DOMAIN-CONTAINING PROTEIN"/>
    <property type="match status" value="1"/>
</dbReference>
<feature type="domain" description="B30.2/SPRY" evidence="7">
    <location>
        <begin position="304"/>
        <end position="485"/>
    </location>
</feature>
<evidence type="ECO:0000313" key="9">
    <source>
        <dbReference type="WBParaSite" id="jg19899"/>
    </source>
</evidence>
<evidence type="ECO:0000256" key="5">
    <source>
        <dbReference type="ARBA" id="ARBA00022951"/>
    </source>
</evidence>
<dbReference type="FunFam" id="1.10.490.160:FF:000003">
    <property type="entry name" value="Ryanodine receptor, isoform E"/>
    <property type="match status" value="1"/>
</dbReference>
<dbReference type="Pfam" id="PF00622">
    <property type="entry name" value="SPRY"/>
    <property type="match status" value="3"/>
</dbReference>
<dbReference type="InterPro" id="IPR003032">
    <property type="entry name" value="Ryanodine_rcpt"/>
</dbReference>
<evidence type="ECO:0000256" key="4">
    <source>
        <dbReference type="ARBA" id="ARBA00022837"/>
    </source>
</evidence>
<evidence type="ECO:0000256" key="1">
    <source>
        <dbReference type="ARBA" id="ARBA00004326"/>
    </source>
</evidence>
<dbReference type="GO" id="GO:0006941">
    <property type="term" value="P:striated muscle contraction"/>
    <property type="evidence" value="ECO:0007669"/>
    <property type="project" value="TreeGrafter"/>
</dbReference>
<feature type="region of interest" description="Disordered" evidence="6">
    <location>
        <begin position="729"/>
        <end position="847"/>
    </location>
</feature>
<dbReference type="GO" id="GO:0042383">
    <property type="term" value="C:sarcolemma"/>
    <property type="evidence" value="ECO:0007669"/>
    <property type="project" value="TreeGrafter"/>
</dbReference>
<dbReference type="GO" id="GO:0030018">
    <property type="term" value="C:Z disc"/>
    <property type="evidence" value="ECO:0007669"/>
    <property type="project" value="TreeGrafter"/>
</dbReference>
<dbReference type="InterPro" id="IPR035910">
    <property type="entry name" value="RyR/IP3R_RIH_dom_sf"/>
</dbReference>
<protein>
    <submittedName>
        <fullName evidence="9">B30.2/SPRY domain-containing protein</fullName>
    </submittedName>
</protein>
<sequence length="1855" mass="210050">MTSGKGRQTGHRVFRKGDVIGCTLDLVAAEIRFSLNGQAIASVYKNFNLDGFFFPVMSLSAKVSCRFIFGRSHGKLKYGPPTNFSPVVEALNCALKVHECLSFGDLPKNIFSGPSTSLHQVEPFVPVPIDTSAIILPQFAQDAHIRFAENLHELWAMRKIDLGWIYGEVRNEQSRRHPCLTSFDHLPETEQIYNINLALDTMKAIEALGYHMVLDKPPTRLRPVRLAQSYVQTNGYKPQPLDTHEIELPENMEPLIDQLARNIHNVWAKEKIKRGWTFGLNEFVDATQKRTPHLVPYDQVDERIKEANREAAAENIRALQLFGIFLEPPVSEHDEGAEKEMRAINALNRTFRAEATYKVITGKWYYEFEVLTEGFMKVGWMDVSAMPDTKLGSDDKSYGFDGYLVKKWHQGAEQYGREWKIGDVIGCFLDLNDRTISFSMNGELLLDPSGSEMAFDNVVPIDGFVPAMTIAAGQKGKFNFGQDSNSLKYFTTCGLQEGFEPFCVNMYRGMPMWYAKRLPMFAEISEESRMEVNRVPSTAISPPCLKLSQKVVANDSTVNEKPRMEYIRLSLPVKCNRTFLRNKDKDAILKNLQDLQKRNASLSTVKTGQLSSGMPKDYEDTDKKHRTKGKTFLSAFRHNSEDDHHSHKGFSFDSSHNDALTDPPALIQRRRVLTLMNFGVYSFDESILTMLSLDGQDHDTFWIEHCRKSSLLNLSSDEKLSVENKLKDMTSRQDLSVPQPKKVTGILGRIRDRQRHKEDRHSEGKRHKGDESGESTLRTVKSYDSNSVVVDGVSSEMPSSGPGRQPTIRRNSIKKKKKKDFFSSGGNSASNTASPLASSMVSSEDHHRHSVVSPVGENLIDGTTAVDNDFYAMQQMGEQVDEYYYGVRIFPGQDPANVFVGWVTPQFHSYSQSFNVNDAVRKCRFNELDHQGITAGSVEYRNCYVLNALDLLNAVSDSANTKVSGLLIGCLIDISVGELSFMAAGQDTGMKFKLEPGALLYPAVFVTPTSNEILQFELGRIKYTFPLSAAMFKSSAKNLIPYCPPRLTAQKLYPVHWARVPNECARTTALKLSESRGWSVLCDDPVRALMVYIPERDSSLDILELIENTELLTFHSQTLDLYCKLTSHGNQKVAHTLCAHVDEEQLMYAVKSHYLSGPMRQGFYNFLNAVHLKTHADARLSTYKEYVLPLVADLIVSILPVMKSEAVQTDIPKDNDDARLLSPQINFEALKEQVIRAFKDATLNAVMGCRDLIGGNNLNHFEPILKLFDSLLIIGLITDEDIVEVLKLIHPAAFDESYIPGTTSKGLTEIELAEGVKMQLVNILDHLCDIQLRHRIESLICFCVEFVGQLQQDQCQRYMEIKQTDMPPAEAAKRTKEFRCPPREQMFRLLSCKIKEDKTSMLLDDDVEIDQCPMSESLQDHLRDFCTTLVEKLGCRKGVEDSSNPLETKKVTINELDEERSWVDSLAHLVVSVPPPPVIDDFSVYRRGTENFRQMIVSTLRRWANETEIESNELVRGIFDLMLRQYAGIRELMDAMAQTYVLHDRNIEDVEGFIVYLIQIRELLNVQLEKCEEAILKRGLWQLMNNRIFFQHPDMMRLLRVHEDVMTIMMNVLTAQQSAVDVEFSDSNSSSTNNASEMVVACSRFLCYFCRTSRMNQKAMFEHLSFLLDNATMLLARPSLRGSVPLDVAYSSFMDNNELALALKEEELDKVTVYLNYPDIGWDPVEGERYIDFLRFCVWINGENVEENANLVIRLLIRRPECLGIALKGEGQGLFAAFKEAIVLSEDIRALEEGEDPQFLHSPILRDNPKYPSKESEGEDYVDLGAAILDFYSSLVDLLAKCAPDPLTIQVTYTS</sequence>
<dbReference type="Gene3D" id="1.10.490.160">
    <property type="match status" value="1"/>
</dbReference>
<dbReference type="GO" id="GO:0034704">
    <property type="term" value="C:calcium channel complex"/>
    <property type="evidence" value="ECO:0007669"/>
    <property type="project" value="TreeGrafter"/>
</dbReference>
<keyword evidence="2" id="KW-0406">Ion transport</keyword>
<dbReference type="InterPro" id="IPR013333">
    <property type="entry name" value="Ryan_recept"/>
</dbReference>
<dbReference type="Pfam" id="PF02026">
    <property type="entry name" value="RyR"/>
    <property type="match status" value="2"/>
</dbReference>
<feature type="region of interest" description="Disordered" evidence="6">
    <location>
        <begin position="603"/>
        <end position="624"/>
    </location>
</feature>
<reference evidence="9" key="1">
    <citation type="submission" date="2022-11" db="UniProtKB">
        <authorList>
            <consortium name="WormBaseParasite"/>
        </authorList>
    </citation>
    <scope>IDENTIFICATION</scope>
</reference>
<comment type="subcellular location">
    <subcellularLocation>
        <location evidence="1">Sarcoplasmic reticulum membrane</location>
        <topology evidence="1">Multi-pass membrane protein</topology>
    </subcellularLocation>
</comment>
<dbReference type="InterPro" id="IPR003877">
    <property type="entry name" value="SPRY_dom"/>
</dbReference>
<dbReference type="GO" id="GO:0005219">
    <property type="term" value="F:ryanodine-sensitive calcium-release channel activity"/>
    <property type="evidence" value="ECO:0007669"/>
    <property type="project" value="InterPro"/>
</dbReference>
<dbReference type="Pfam" id="PF21119">
    <property type="entry name" value="RYDR_Jsol"/>
    <property type="match status" value="1"/>
</dbReference>
<evidence type="ECO:0000256" key="6">
    <source>
        <dbReference type="SAM" id="MobiDB-lite"/>
    </source>
</evidence>
<keyword evidence="4" id="KW-0106">Calcium</keyword>
<dbReference type="InterPro" id="IPR035762">
    <property type="entry name" value="SPRY3_RyR"/>
</dbReference>
<dbReference type="SMART" id="SM00449">
    <property type="entry name" value="SPRY"/>
    <property type="match status" value="2"/>
</dbReference>
<dbReference type="SUPFAM" id="SSF100909">
    <property type="entry name" value="IP3 receptor type 1 binding core, domain 2"/>
    <property type="match status" value="1"/>
</dbReference>
<dbReference type="GO" id="GO:0014808">
    <property type="term" value="P:release of sequestered calcium ion into cytosol by sarcoplasmic reticulum"/>
    <property type="evidence" value="ECO:0007669"/>
    <property type="project" value="TreeGrafter"/>
</dbReference>
<dbReference type="WBParaSite" id="jg19899">
    <property type="protein sequence ID" value="jg19899"/>
    <property type="gene ID" value="jg19899"/>
</dbReference>
<feature type="compositionally biased region" description="Low complexity" evidence="6">
    <location>
        <begin position="782"/>
        <end position="795"/>
    </location>
</feature>
<keyword evidence="3" id="KW-0407">Ion channel</keyword>
<feature type="compositionally biased region" description="Low complexity" evidence="6">
    <location>
        <begin position="822"/>
        <end position="834"/>
    </location>
</feature>
<dbReference type="PANTHER" id="PTHR46399">
    <property type="entry name" value="B30.2/SPRY DOMAIN-CONTAINING PROTEIN"/>
    <property type="match status" value="1"/>
</dbReference>
<dbReference type="InterPro" id="IPR015925">
    <property type="entry name" value="Ryanodine_IP3_receptor"/>
</dbReference>
<dbReference type="CDD" id="cd12879">
    <property type="entry name" value="SPRY3_RyR"/>
    <property type="match status" value="1"/>
</dbReference>
<dbReference type="GO" id="GO:0005790">
    <property type="term" value="C:smooth endoplasmic reticulum"/>
    <property type="evidence" value="ECO:0007669"/>
    <property type="project" value="TreeGrafter"/>
</dbReference>
<dbReference type="GO" id="GO:0033017">
    <property type="term" value="C:sarcoplasmic reticulum membrane"/>
    <property type="evidence" value="ECO:0007669"/>
    <property type="project" value="UniProtKB-SubCell"/>
</dbReference>
<dbReference type="Gene3D" id="2.60.120.920">
    <property type="match status" value="3"/>
</dbReference>
<feature type="compositionally biased region" description="Polar residues" evidence="6">
    <location>
        <begin position="603"/>
        <end position="612"/>
    </location>
</feature>
<proteinExistence type="predicted"/>
<feature type="domain" description="B30.2/SPRY" evidence="7">
    <location>
        <begin position="1"/>
        <end position="74"/>
    </location>
</feature>
<dbReference type="FunFam" id="2.60.120.920:FF:000003">
    <property type="entry name" value="ryanodine receptor isoform X2"/>
    <property type="match status" value="1"/>
</dbReference>
<dbReference type="InterPro" id="IPR013320">
    <property type="entry name" value="ConA-like_dom_sf"/>
</dbReference>
<dbReference type="PROSITE" id="PS50188">
    <property type="entry name" value="B302_SPRY"/>
    <property type="match status" value="3"/>
</dbReference>
<dbReference type="Proteomes" id="UP000887574">
    <property type="component" value="Unplaced"/>
</dbReference>
<organism evidence="8 9">
    <name type="scientific">Ditylenchus dipsaci</name>
    <dbReference type="NCBI Taxonomy" id="166011"/>
    <lineage>
        <taxon>Eukaryota</taxon>
        <taxon>Metazoa</taxon>
        <taxon>Ecdysozoa</taxon>
        <taxon>Nematoda</taxon>
        <taxon>Chromadorea</taxon>
        <taxon>Rhabditida</taxon>
        <taxon>Tylenchina</taxon>
        <taxon>Tylenchomorpha</taxon>
        <taxon>Sphaerularioidea</taxon>
        <taxon>Anguinidae</taxon>
        <taxon>Anguininae</taxon>
        <taxon>Ditylenchus</taxon>
    </lineage>
</organism>
<keyword evidence="3" id="KW-0107">Calcium channel</keyword>
<dbReference type="InterPro" id="IPR048581">
    <property type="entry name" value="RYDR_Jsol"/>
</dbReference>
<keyword evidence="2" id="KW-0813">Transport</keyword>
<evidence type="ECO:0000313" key="8">
    <source>
        <dbReference type="Proteomes" id="UP000887574"/>
    </source>
</evidence>
<name>A0A915DIR8_9BILA</name>